<dbReference type="EMBL" id="CP054142">
    <property type="protein sequence ID" value="QTQ15017.1"/>
    <property type="molecule type" value="Genomic_DNA"/>
</dbReference>
<sequence>MIFLLVSCATTQKNINADRSIKVNVSYFKNVPLLPTENLFRPVHDVYELNVNLKEKRHSYIISLKADKTLVHIMFLNKEKGAMPEIRYDDKGIKLSDIDFPAGITSQEIIAQFQWCFYKVGDVAKVFSENGLRLAIETEHTSNKEIRRIYDKEKCIIEISNSPSLIRFIDHKKRHSYVLIPIR</sequence>
<gene>
    <name evidence="1" type="ORF">HRQ91_11415</name>
</gene>
<dbReference type="RefSeq" id="WP_210119646.1">
    <property type="nucleotide sequence ID" value="NZ_CP054142.1"/>
</dbReference>
<evidence type="ECO:0000313" key="1">
    <source>
        <dbReference type="EMBL" id="QTQ15017.1"/>
    </source>
</evidence>
<evidence type="ECO:0000313" key="2">
    <source>
        <dbReference type="Proteomes" id="UP000671908"/>
    </source>
</evidence>
<dbReference type="Proteomes" id="UP000671908">
    <property type="component" value="Chromosome"/>
</dbReference>
<protein>
    <submittedName>
        <fullName evidence="1">DUF3261 domain-containing protein</fullName>
    </submittedName>
</protein>
<organism evidence="1 2">
    <name type="scientific">Treponema parvum</name>
    <dbReference type="NCBI Taxonomy" id="138851"/>
    <lineage>
        <taxon>Bacteria</taxon>
        <taxon>Pseudomonadati</taxon>
        <taxon>Spirochaetota</taxon>
        <taxon>Spirochaetia</taxon>
        <taxon>Spirochaetales</taxon>
        <taxon>Treponemataceae</taxon>
        <taxon>Treponema</taxon>
    </lineage>
</organism>
<proteinExistence type="predicted"/>
<dbReference type="AlphaFoldDB" id="A0A975F602"/>
<dbReference type="KEGG" id="tpav:HRQ91_11415"/>
<reference evidence="1 2" key="1">
    <citation type="journal article" date="2021" name="Microbiol. Resour. Announc.">
        <title>Complete Genome Sequences of Three Human Oral Treponema parvum Isolates.</title>
        <authorList>
            <person name="Zeng H."/>
            <person name="Watt R.M."/>
        </authorList>
    </citation>
    <scope>NUCLEOTIDE SEQUENCE [LARGE SCALE GENOMIC DNA]</scope>
    <source>
        <strain evidence="1 2">ATCC 700770</strain>
    </source>
</reference>
<keyword evidence="2" id="KW-1185">Reference proteome</keyword>
<accession>A0A975F602</accession>
<name>A0A975F602_9SPIR</name>